<name>A0A3S3E3J6_9NOCA</name>
<feature type="domain" description="Tyr recombinase" evidence="4">
    <location>
        <begin position="169"/>
        <end position="353"/>
    </location>
</feature>
<dbReference type="PANTHER" id="PTHR30349">
    <property type="entry name" value="PHAGE INTEGRASE-RELATED"/>
    <property type="match status" value="1"/>
</dbReference>
<dbReference type="AlphaFoldDB" id="A0A3S3E3J6"/>
<reference evidence="5 6" key="1">
    <citation type="submission" date="2018-11" db="EMBL/GenBank/DDBJ databases">
        <title>Rhodococcus spongicola sp. nov. and Rhodococcus xishaensis sp. nov. from marine sponges.</title>
        <authorList>
            <person name="Li L."/>
            <person name="Lin H.W."/>
        </authorList>
    </citation>
    <scope>NUCLEOTIDE SEQUENCE [LARGE SCALE GENOMIC DNA]</scope>
    <source>
        <strain evidence="5 6">LHW50502</strain>
    </source>
</reference>
<dbReference type="PANTHER" id="PTHR30349:SF64">
    <property type="entry name" value="PROPHAGE INTEGRASE INTD-RELATED"/>
    <property type="match status" value="1"/>
</dbReference>
<dbReference type="SUPFAM" id="SSF56349">
    <property type="entry name" value="DNA breaking-rejoining enzymes"/>
    <property type="match status" value="1"/>
</dbReference>
<dbReference type="InterPro" id="IPR028259">
    <property type="entry name" value="AP2-like_int_N"/>
</dbReference>
<evidence type="ECO:0000256" key="3">
    <source>
        <dbReference type="ARBA" id="ARBA00023172"/>
    </source>
</evidence>
<gene>
    <name evidence="5" type="ORF">EF834_07900</name>
</gene>
<organism evidence="5 6">
    <name type="scientific">Rhodococcus spongiicola</name>
    <dbReference type="NCBI Taxonomy" id="2487352"/>
    <lineage>
        <taxon>Bacteria</taxon>
        <taxon>Bacillati</taxon>
        <taxon>Actinomycetota</taxon>
        <taxon>Actinomycetes</taxon>
        <taxon>Mycobacteriales</taxon>
        <taxon>Nocardiaceae</taxon>
        <taxon>Rhodococcus</taxon>
    </lineage>
</organism>
<dbReference type="GO" id="GO:0006310">
    <property type="term" value="P:DNA recombination"/>
    <property type="evidence" value="ECO:0007669"/>
    <property type="project" value="UniProtKB-KW"/>
</dbReference>
<evidence type="ECO:0000313" key="6">
    <source>
        <dbReference type="Proteomes" id="UP000284333"/>
    </source>
</evidence>
<dbReference type="Pfam" id="PF00589">
    <property type="entry name" value="Phage_integrase"/>
    <property type="match status" value="1"/>
</dbReference>
<comment type="caution">
    <text evidence="5">The sequence shown here is derived from an EMBL/GenBank/DDBJ whole genome shotgun (WGS) entry which is preliminary data.</text>
</comment>
<dbReference type="InterPro" id="IPR013762">
    <property type="entry name" value="Integrase-like_cat_sf"/>
</dbReference>
<keyword evidence="6" id="KW-1185">Reference proteome</keyword>
<dbReference type="RefSeq" id="WP_127946621.1">
    <property type="nucleotide sequence ID" value="NZ_RKLN01000002.1"/>
</dbReference>
<sequence length="375" mass="41723">MATIESYETKAGKRYRVRYRTPDRKQTDKRGFRTKRDAEAFAATTEVSKLRGEYISPADARTTIDELGPDWLGRQTHLKPSAYRPIEVAWRLRVQPRWGGVRLSDIKTSAVQQWVSDLRRGADGEKPVGATVVIRTYQVLGSILDDAVRDRLIASNPARGVKLPRKRKKRHVYLDHEQVALLARAAGEHETLIYMLAYTGVRWGEATGMRVRDLDLLRRRATVDENAVEIGNQIVVGTTKGHKRRTVPLPDFLIPYLARQCEGRARDALVFPDEAGNHLSRPHTKSGWFDKAVTAAGIARVTPHDLRHTAASLAVSAGANVKAVQRMLGHASAAMTLDVYADLFDDDLEAVATALSDARSRASVGKMWADRARGS</sequence>
<dbReference type="PROSITE" id="PS51898">
    <property type="entry name" value="TYR_RECOMBINASE"/>
    <property type="match status" value="1"/>
</dbReference>
<dbReference type="InterPro" id="IPR002104">
    <property type="entry name" value="Integrase_catalytic"/>
</dbReference>
<dbReference type="EMBL" id="RKLN01000002">
    <property type="protein sequence ID" value="RVW05052.1"/>
    <property type="molecule type" value="Genomic_DNA"/>
</dbReference>
<dbReference type="OrthoDB" id="1822491at2"/>
<evidence type="ECO:0000259" key="4">
    <source>
        <dbReference type="PROSITE" id="PS51898"/>
    </source>
</evidence>
<dbReference type="GO" id="GO:0003677">
    <property type="term" value="F:DNA binding"/>
    <property type="evidence" value="ECO:0007669"/>
    <property type="project" value="UniProtKB-KW"/>
</dbReference>
<dbReference type="GO" id="GO:0015074">
    <property type="term" value="P:DNA integration"/>
    <property type="evidence" value="ECO:0007669"/>
    <property type="project" value="InterPro"/>
</dbReference>
<dbReference type="InterPro" id="IPR050090">
    <property type="entry name" value="Tyrosine_recombinase_XerCD"/>
</dbReference>
<proteinExistence type="inferred from homology"/>
<evidence type="ECO:0000256" key="1">
    <source>
        <dbReference type="ARBA" id="ARBA00008857"/>
    </source>
</evidence>
<evidence type="ECO:0000256" key="2">
    <source>
        <dbReference type="ARBA" id="ARBA00023125"/>
    </source>
</evidence>
<keyword evidence="3" id="KW-0233">DNA recombination</keyword>
<protein>
    <submittedName>
        <fullName evidence="5">Site-specific integrase</fullName>
    </submittedName>
</protein>
<dbReference type="InterPro" id="IPR011010">
    <property type="entry name" value="DNA_brk_join_enz"/>
</dbReference>
<accession>A0A3S3E3J6</accession>
<keyword evidence="2" id="KW-0238">DNA-binding</keyword>
<comment type="similarity">
    <text evidence="1">Belongs to the 'phage' integrase family.</text>
</comment>
<dbReference type="CDD" id="cd01189">
    <property type="entry name" value="INT_ICEBs1_C_like"/>
    <property type="match status" value="1"/>
</dbReference>
<evidence type="ECO:0000313" key="5">
    <source>
        <dbReference type="EMBL" id="RVW05052.1"/>
    </source>
</evidence>
<dbReference type="Pfam" id="PF14657">
    <property type="entry name" value="Arm-DNA-bind_4"/>
    <property type="match status" value="1"/>
</dbReference>
<dbReference type="Proteomes" id="UP000284333">
    <property type="component" value="Unassembled WGS sequence"/>
</dbReference>
<dbReference type="Gene3D" id="1.10.150.130">
    <property type="match status" value="1"/>
</dbReference>
<dbReference type="Gene3D" id="1.10.443.10">
    <property type="entry name" value="Intergrase catalytic core"/>
    <property type="match status" value="1"/>
</dbReference>
<dbReference type="InterPro" id="IPR010998">
    <property type="entry name" value="Integrase_recombinase_N"/>
</dbReference>